<name>A0A2C9L4C5_BIOGL</name>
<evidence type="ECO:0000256" key="1">
    <source>
        <dbReference type="ARBA" id="ARBA00022729"/>
    </source>
</evidence>
<dbReference type="GO" id="GO:0005615">
    <property type="term" value="C:extracellular space"/>
    <property type="evidence" value="ECO:0007669"/>
    <property type="project" value="InterPro"/>
</dbReference>
<organism evidence="5 6">
    <name type="scientific">Biomphalaria glabrata</name>
    <name type="common">Bloodfluke planorb</name>
    <name type="synonym">Freshwater snail</name>
    <dbReference type="NCBI Taxonomy" id="6526"/>
    <lineage>
        <taxon>Eukaryota</taxon>
        <taxon>Metazoa</taxon>
        <taxon>Spiralia</taxon>
        <taxon>Lophotrochozoa</taxon>
        <taxon>Mollusca</taxon>
        <taxon>Gastropoda</taxon>
        <taxon>Heterobranchia</taxon>
        <taxon>Euthyneura</taxon>
        <taxon>Panpulmonata</taxon>
        <taxon>Hygrophila</taxon>
        <taxon>Lymnaeoidea</taxon>
        <taxon>Planorbidae</taxon>
        <taxon>Biomphalaria</taxon>
    </lineage>
</organism>
<dbReference type="Gene3D" id="2.60.40.10">
    <property type="entry name" value="Immunoglobulins"/>
    <property type="match status" value="1"/>
</dbReference>
<protein>
    <recommendedName>
        <fullName evidence="4">Alpha-macroglobulin-like TED domain-containing protein</fullName>
    </recommendedName>
</protein>
<dbReference type="InterPro" id="IPR019742">
    <property type="entry name" value="MacrogloblnA2_CS"/>
</dbReference>
<dbReference type="Gene3D" id="2.60.120.1540">
    <property type="match status" value="1"/>
</dbReference>
<dbReference type="Proteomes" id="UP000076420">
    <property type="component" value="Unassembled WGS sequence"/>
</dbReference>
<dbReference type="InterPro" id="IPR011626">
    <property type="entry name" value="Alpha-macroglobulin_TED"/>
</dbReference>
<dbReference type="PROSITE" id="PS00477">
    <property type="entry name" value="ALPHA_2_MACROGLOBULIN"/>
    <property type="match status" value="1"/>
</dbReference>
<dbReference type="EnsemblMetazoa" id="BGLB026926-RA">
    <property type="protein sequence ID" value="BGLB026926-PA"/>
    <property type="gene ID" value="BGLB026926"/>
</dbReference>
<keyword evidence="3" id="KW-1015">Disulfide bond</keyword>
<dbReference type="InterPro" id="IPR013783">
    <property type="entry name" value="Ig-like_fold"/>
</dbReference>
<dbReference type="SMART" id="SM01419">
    <property type="entry name" value="Thiol-ester_cl"/>
    <property type="match status" value="1"/>
</dbReference>
<dbReference type="PANTHER" id="PTHR11412">
    <property type="entry name" value="MACROGLOBULIN / COMPLEMENT"/>
    <property type="match status" value="1"/>
</dbReference>
<sequence length="158" mass="17291">MSLCCQLEAYRASSVSYRINATTLGQITLHVTATDPADGQKDEVKRELLVKPEGVERSRAITKVMILNSGKSLSETFNIKWPQEKIVPDSQRVEIKVTGEVFGQALSGLENLVSIPFGCGEQNMISTVPNIFGLKYIRGTSQGGMEDLAAKLTNNMKL</sequence>
<feature type="domain" description="Alpha-macroglobulin-like TED" evidence="4">
    <location>
        <begin position="96"/>
        <end position="145"/>
    </location>
</feature>
<dbReference type="Pfam" id="PF07678">
    <property type="entry name" value="TED_complement"/>
    <property type="match status" value="1"/>
</dbReference>
<keyword evidence="1" id="KW-0732">Signal</keyword>
<accession>A0A2C9L4C5</accession>
<proteinExistence type="predicted"/>
<dbReference type="InterPro" id="IPR008930">
    <property type="entry name" value="Terpenoid_cyclase/PrenylTrfase"/>
</dbReference>
<dbReference type="SUPFAM" id="SSF48239">
    <property type="entry name" value="Terpenoid cyclases/Protein prenyltransferases"/>
    <property type="match status" value="1"/>
</dbReference>
<keyword evidence="2" id="KW-0882">Thioester bond</keyword>
<dbReference type="KEGG" id="bgt:106076053"/>
<gene>
    <name evidence="5" type="primary">106076053</name>
</gene>
<reference evidence="5" key="1">
    <citation type="submission" date="2020-05" db="UniProtKB">
        <authorList>
            <consortium name="EnsemblMetazoa"/>
        </authorList>
    </citation>
    <scope>IDENTIFICATION</scope>
    <source>
        <strain evidence="5">BB02</strain>
    </source>
</reference>
<dbReference type="PANTHER" id="PTHR11412:SF136">
    <property type="entry name" value="CD109 ANTIGEN"/>
    <property type="match status" value="1"/>
</dbReference>
<dbReference type="STRING" id="6526.A0A2C9L4C5"/>
<evidence type="ECO:0000256" key="3">
    <source>
        <dbReference type="ARBA" id="ARBA00023157"/>
    </source>
</evidence>
<evidence type="ECO:0000259" key="4">
    <source>
        <dbReference type="Pfam" id="PF07678"/>
    </source>
</evidence>
<evidence type="ECO:0000313" key="5">
    <source>
        <dbReference type="EnsemblMetazoa" id="BGLB026926-PA"/>
    </source>
</evidence>
<dbReference type="InterPro" id="IPR050473">
    <property type="entry name" value="A2M/Complement_sys"/>
</dbReference>
<evidence type="ECO:0000313" key="6">
    <source>
        <dbReference type="Proteomes" id="UP000076420"/>
    </source>
</evidence>
<dbReference type="VEuPathDB" id="VectorBase:BGLB026926"/>
<dbReference type="AlphaFoldDB" id="A0A2C9L4C5"/>
<dbReference type="InterPro" id="IPR047565">
    <property type="entry name" value="Alpha-macroglob_thiol-ester_cl"/>
</dbReference>
<evidence type="ECO:0000256" key="2">
    <source>
        <dbReference type="ARBA" id="ARBA00022966"/>
    </source>
</evidence>
<dbReference type="Gene3D" id="1.50.10.20">
    <property type="match status" value="1"/>
</dbReference>